<evidence type="ECO:0000256" key="3">
    <source>
        <dbReference type="PROSITE-ProRule" id="PRU00335"/>
    </source>
</evidence>
<name>A0ABY3XCN3_9GAMM</name>
<keyword evidence="6" id="KW-1185">Reference proteome</keyword>
<dbReference type="EMBL" id="CP093547">
    <property type="protein sequence ID" value="UNP29364.1"/>
    <property type="molecule type" value="Genomic_DNA"/>
</dbReference>
<accession>A0ABY3XCN3</accession>
<evidence type="ECO:0000313" key="5">
    <source>
        <dbReference type="EMBL" id="UNP29364.1"/>
    </source>
</evidence>
<keyword evidence="2 3" id="KW-0238">DNA-binding</keyword>
<dbReference type="PANTHER" id="PTHR30055">
    <property type="entry name" value="HTH-TYPE TRANSCRIPTIONAL REGULATOR RUTR"/>
    <property type="match status" value="1"/>
</dbReference>
<keyword evidence="1" id="KW-0175">Coiled coil</keyword>
<proteinExistence type="predicted"/>
<reference evidence="5 6" key="1">
    <citation type="submission" date="2022-03" db="EMBL/GenBank/DDBJ databases">
        <title>Complete genome sequence of Lysobacter capsici VKM B-2533 and Lysobacter gummosus 10.1.1, promising sources of lytic agents.</title>
        <authorList>
            <person name="Tarlachkov S.V."/>
            <person name="Kudryakova I.V."/>
            <person name="Afoshin A.S."/>
            <person name="Leontyevskaya E.A."/>
            <person name="Leontyevskaya N.V."/>
        </authorList>
    </citation>
    <scope>NUCLEOTIDE SEQUENCE [LARGE SCALE GENOMIC DNA]</scope>
    <source>
        <strain evidence="5 6">10.1.1</strain>
    </source>
</reference>
<dbReference type="Proteomes" id="UP000829194">
    <property type="component" value="Chromosome"/>
</dbReference>
<organism evidence="5 6">
    <name type="scientific">Lysobacter gummosus</name>
    <dbReference type="NCBI Taxonomy" id="262324"/>
    <lineage>
        <taxon>Bacteria</taxon>
        <taxon>Pseudomonadati</taxon>
        <taxon>Pseudomonadota</taxon>
        <taxon>Gammaproteobacteria</taxon>
        <taxon>Lysobacterales</taxon>
        <taxon>Lysobacteraceae</taxon>
        <taxon>Lysobacter</taxon>
    </lineage>
</organism>
<evidence type="ECO:0000256" key="2">
    <source>
        <dbReference type="ARBA" id="ARBA00023125"/>
    </source>
</evidence>
<dbReference type="Pfam" id="PF00440">
    <property type="entry name" value="TetR_N"/>
    <property type="match status" value="1"/>
</dbReference>
<evidence type="ECO:0000256" key="1">
    <source>
        <dbReference type="ARBA" id="ARBA00023054"/>
    </source>
</evidence>
<dbReference type="InterPro" id="IPR009057">
    <property type="entry name" value="Homeodomain-like_sf"/>
</dbReference>
<dbReference type="SUPFAM" id="SSF46689">
    <property type="entry name" value="Homeodomain-like"/>
    <property type="match status" value="1"/>
</dbReference>
<feature type="DNA-binding region" description="H-T-H motif" evidence="3">
    <location>
        <begin position="50"/>
        <end position="69"/>
    </location>
</feature>
<feature type="domain" description="HTH tetR-type" evidence="4">
    <location>
        <begin position="27"/>
        <end position="87"/>
    </location>
</feature>
<protein>
    <submittedName>
        <fullName evidence="5">TetR/AcrR family transcriptional regulator</fullName>
    </submittedName>
</protein>
<sequence>MTAFLLPVAGPESAFPPPAAAAATGEAAVRAAALDAAARLFVERGLERVGLADIAAAAGLEPRALRACYASREHVLLALQERFVRDFCQRAAQAMDACREGDWSGRLRAWVRTGVDGYLDNVALHDVVFHDLRTHDRHAWQDNPVVDQLVELLEGGIAARVWAAPDPRMTALIFFTALHSAVDRVIVCGEPQDDPVQVRHRLAQTLIGYFERSVQWWSRF</sequence>
<evidence type="ECO:0000313" key="6">
    <source>
        <dbReference type="Proteomes" id="UP000829194"/>
    </source>
</evidence>
<dbReference type="RefSeq" id="WP_057944844.1">
    <property type="nucleotide sequence ID" value="NZ_CP011131.1"/>
</dbReference>
<dbReference type="SUPFAM" id="SSF48498">
    <property type="entry name" value="Tetracyclin repressor-like, C-terminal domain"/>
    <property type="match status" value="1"/>
</dbReference>
<dbReference type="Gene3D" id="1.10.10.60">
    <property type="entry name" value="Homeodomain-like"/>
    <property type="match status" value="1"/>
</dbReference>
<dbReference type="InterPro" id="IPR036271">
    <property type="entry name" value="Tet_transcr_reg_TetR-rel_C_sf"/>
</dbReference>
<gene>
    <name evidence="5" type="ORF">MOV92_23335</name>
</gene>
<dbReference type="InterPro" id="IPR001647">
    <property type="entry name" value="HTH_TetR"/>
</dbReference>
<dbReference type="PROSITE" id="PS50977">
    <property type="entry name" value="HTH_TETR_2"/>
    <property type="match status" value="1"/>
</dbReference>
<dbReference type="PANTHER" id="PTHR30055:SF183">
    <property type="entry name" value="NUCLEOID OCCLUSION FACTOR SLMA"/>
    <property type="match status" value="1"/>
</dbReference>
<dbReference type="InterPro" id="IPR050109">
    <property type="entry name" value="HTH-type_TetR-like_transc_reg"/>
</dbReference>
<evidence type="ECO:0000259" key="4">
    <source>
        <dbReference type="PROSITE" id="PS50977"/>
    </source>
</evidence>
<dbReference type="Gene3D" id="1.10.357.10">
    <property type="entry name" value="Tetracycline Repressor, domain 2"/>
    <property type="match status" value="1"/>
</dbReference>